<evidence type="ECO:0000259" key="1">
    <source>
        <dbReference type="Pfam" id="PF01935"/>
    </source>
</evidence>
<dbReference type="SUPFAM" id="SSF52540">
    <property type="entry name" value="P-loop containing nucleoside triphosphate hydrolases"/>
    <property type="match status" value="1"/>
</dbReference>
<dbReference type="InterPro" id="IPR002789">
    <property type="entry name" value="HerA_central"/>
</dbReference>
<dbReference type="PANTHER" id="PTHR42957:SF1">
    <property type="entry name" value="HELICASE MJ1565-RELATED"/>
    <property type="match status" value="1"/>
</dbReference>
<feature type="domain" description="Helicase HerA central" evidence="1">
    <location>
        <begin position="2078"/>
        <end position="2273"/>
    </location>
</feature>
<dbReference type="RefSeq" id="WP_088208772.1">
    <property type="nucleotide sequence ID" value="NZ_CP077290.1"/>
</dbReference>
<dbReference type="InterPro" id="IPR013324">
    <property type="entry name" value="RNA_pol_sigma_r3/r4-like"/>
</dbReference>
<sequence length="2426" mass="276720">MLNQPFEGFLANLFCQSIELSNSLNTKYHFVSSNPTQSIKLYNGFKSLGFKELFINNAPLKYVETSSGKKIIVMLHHLGVQDRNSSHEDYIASVRDALNDIDNAILFLINNSSLETLTSTFADVSADNGIFTPKSINQALLELGTGHKNELIFNYLVSNKQRQIDEENLSIFGYEPLYKSIHKDHIDIQEYGFFPEPRIYDIDNEKHLARELDRNIRLARTVHSLVNDFGDELNELQRQLQDLGFSERYIEDKFIQNKNLYKTETFSNIEAEIEKNKLRKLNVKSIDINGSTLEEWKHSSGSASANRCISLIGEVEVGLVEIKFKLERGEPVLKTEQILVNGDFKQSQILITTSNNENHSILTVRIPFDGKPSFIQIKIKRESQRECFQFNCCLVSKCVFFLSNYFEKLEVEFKRNKGSLVIENIQGKLLVNSNNNLTHIFSNENNKINCDDLKYIDFSTVSENEILGEMILFSGEYYLPVTIIGPKIVETIILPSLFDTQRSIDIFENDRIPKYKSETSRVIIGGREKDLTVQAKELCVAEFKMISEGLLYFDDSNGEEIQLNGFEIEFPEVSRAYKKLFTWLLEHETILSITNWPESLIRIVEQIISTVHNELVNIPQGALNYKSRQLLTLGIIRRSNREFFSPFHPLCLSYALEFAKSRIADLTNSFSQIPSSTVKKFNASGLLPILFDNESIFVRTKSLSHNKFWLELGPSSEGDTSYVSSLVYEKIQDFISCFDVLFKDNKQNPLIINSINNQNNADIFNGILNYYKKNKKGNIKIQVNIYNDDHSLTLFDDFSEGRSVLKLRELARLNSSDKESEIDDLILRIRRNVTFYKIDNYEEFNYAHLSFFKNNEEVVMRTNSVGEGKSGIVCNGILSGEASYLENEVFYTGFGLKNLITKNSSVCLASLYNQLMLPYRDSSAKYVKGSVPVLAVKDSFKHKLNKSYNSSIWTCIIEPKVTLEFFDTKETILIHYADQYTNSVAYDAITVSSRVGLYKDLLRSHSDELINSFNALNGQWLLDVVKESGKQKSDNTKKKIKEKKGIVAAYKFISGLLLSSDIVWIPLSVGEMLRVTGNLGLQIKDNDFSARLHNKSKGALSDDILFVGIKGGRLVLLPLEVKTRASGTDFTKAVKQSKSLAEHMKRLLAPKTFKGQVYRSLFIQQLLTQVDKFELYGVFPVRYFKNLYKISDSLLQGEYNICELPNYPEGIALSITEEMERSRIESVFDVELNILKLRIPHGFVKMLHEESIEKLSSKFQDESAYPEISHLNFLNAELTSFNVFELPDDISSRNEIVDDDIIFEEERNTSNVEEELNTSEVNNEGQFKAIFGYDDSYSDIVDKILGFYQRDIQIEDILSLTEMELKNSGGFNSYDILSFYKLKYELSHDSLIEKQNELVNIEDESTCLNMVNITNDYKALVSTILREFGENITIKETIAIATSSLESIPGFGKKKIHNFLNLVEHLKNGSFSINSDINKKQIEDFDLPIEELEPFIINDLNNNILNVRSRENDILIRRYGINCDGETLEDIGKSYDITRERVRQIESKAKNNFIAKLSISPKVIWAITKSNLSELRTPLFTTLRGSFSSDKGFYSFLEACCGLKENEIKLITSPSLNKSFFEEFWLWNKSPADLDDLSWYLHERLNVELTVAENQIAIWEKENILQINGEKIKPLALSKVPGITNALLDFPDGDVWANIQSHANKKSICSGIFSEDRLEPNLMRAVDREYVYQSGRGTYRHIDYLKISEDDKKRVLCIIASKLNEYKYCGRDAVNLSVDIYQQVDLADDYYFVRHIVRAYGESYGIYFNGKSGADTVSLASDFNLASQKSVLIDLFKQSLSPLSKLDVASKIRSQSIGHASFYIDKLLTDGIVVRIDETTYAHVDNAFIGVDIENIMKMAIDFIDNEPRIIEASKLQSSINRRLDINYNKYLYMSLLKAYATDYGKNYFFVQNLISSSNINYTGLTDLCRTALDLNTSRVSALEYLNEKLCIHEHILKRCLEQVYMASSDKSNHSGLNIFNDNKIISDEVKEEKFAQNLPSKEKEVERFLKKDIDKCRVLIGLAIDNLKPVYWEYGNKSLANRHLIIFGRSGQGKSYCIQGLLMELAKNKINSMVIDYTNGFLPEHLEEEFMENVKPITDLVVQTPLKLNPFNKQTQKVAGITIADKAHDVASRVASVFNAVYSDIGSQQLQTLIKILEDGIELYGAEYNFNRMLSDLEDAGKHGEALANKLHSIVRANLFSFASEMDGWKDIFESTSSTIRLIQLARLSRDVWLLATEFILWDLYSYVCANGDKNTPIPVVLDEVQNLDQKLDSPLGKMLTEGRKYGLSLILATQTLSNLKRDEQDRLFQAAHKLFFAPAETEIQSYAKLLEQAVPGSNKKNWLTELAKLKKGECISVGLHINENGHLEQSAKVLKVSSLGNRKM</sequence>
<dbReference type="InterPro" id="IPR036388">
    <property type="entry name" value="WH-like_DNA-bd_sf"/>
</dbReference>
<dbReference type="NCBIfam" id="TIGR03237">
    <property type="entry name" value="dnd_assoc_2"/>
    <property type="match status" value="1"/>
</dbReference>
<dbReference type="InterPro" id="IPR017646">
    <property type="entry name" value="Dnd_assoc_2"/>
</dbReference>
<dbReference type="PANTHER" id="PTHR42957">
    <property type="entry name" value="HELICASE MJ1565-RELATED"/>
    <property type="match status" value="1"/>
</dbReference>
<dbReference type="Pfam" id="PF01935">
    <property type="entry name" value="DUF87"/>
    <property type="match status" value="1"/>
</dbReference>
<organism evidence="3 4">
    <name type="scientific">Enterobacter cancerogenus</name>
    <dbReference type="NCBI Taxonomy" id="69218"/>
    <lineage>
        <taxon>Bacteria</taxon>
        <taxon>Pseudomonadati</taxon>
        <taxon>Pseudomonadota</taxon>
        <taxon>Gammaproteobacteria</taxon>
        <taxon>Enterobacterales</taxon>
        <taxon>Enterobacteriaceae</taxon>
        <taxon>Enterobacter</taxon>
        <taxon>Enterobacter cloacae complex</taxon>
    </lineage>
</organism>
<dbReference type="PRINTS" id="PR00046">
    <property type="entry name" value="SIGMA70FCT"/>
</dbReference>
<dbReference type="InterPro" id="IPR007630">
    <property type="entry name" value="RNA_pol_sigma70_r4"/>
</dbReference>
<dbReference type="InterPro" id="IPR000943">
    <property type="entry name" value="RNA_pol_sigma70"/>
</dbReference>
<dbReference type="CDD" id="cd01127">
    <property type="entry name" value="TrwB_TraG_TraD_VirD4"/>
    <property type="match status" value="1"/>
</dbReference>
<evidence type="ECO:0000313" key="4">
    <source>
        <dbReference type="Proteomes" id="UP000683583"/>
    </source>
</evidence>
<dbReference type="Gene3D" id="3.40.50.300">
    <property type="entry name" value="P-loop containing nucleotide triphosphate hydrolases"/>
    <property type="match status" value="2"/>
</dbReference>
<feature type="domain" description="RNA polymerase sigma-70 region 4" evidence="2">
    <location>
        <begin position="1510"/>
        <end position="1549"/>
    </location>
</feature>
<dbReference type="Proteomes" id="UP000683583">
    <property type="component" value="Chromosome"/>
</dbReference>
<dbReference type="InterPro" id="IPR008571">
    <property type="entry name" value="HerA-like"/>
</dbReference>
<name>A0ABX8KSU3_9ENTR</name>
<keyword evidence="4" id="KW-1185">Reference proteome</keyword>
<gene>
    <name evidence="3" type="primary">dptH</name>
    <name evidence="3" type="ORF">I6L58_09765</name>
</gene>
<evidence type="ECO:0000313" key="3">
    <source>
        <dbReference type="EMBL" id="QXA51290.1"/>
    </source>
</evidence>
<proteinExistence type="predicted"/>
<reference evidence="3 4" key="1">
    <citation type="submission" date="2021-06" db="EMBL/GenBank/DDBJ databases">
        <title>FDA dAtabase for Regulatory Grade micrObial Sequences (FDA-ARGOS): Supporting development and validation of Infectious Disease Dx tests.</title>
        <authorList>
            <person name="Sproer C."/>
            <person name="Gronow S."/>
            <person name="Severitt S."/>
            <person name="Schroder I."/>
            <person name="Tallon L."/>
            <person name="Sadzewicz L."/>
            <person name="Zhao X."/>
            <person name="Boylan J."/>
            <person name="Ott S."/>
            <person name="Bowen H."/>
            <person name="Vavikolanu K."/>
            <person name="Mehta A."/>
            <person name="Aluvathingal J."/>
            <person name="Nadendla S."/>
            <person name="Lowell S."/>
            <person name="Myers T."/>
            <person name="Yan Y."/>
        </authorList>
    </citation>
    <scope>NUCLEOTIDE SEQUENCE [LARGE SCALE GENOMIC DNA]</scope>
    <source>
        <strain evidence="3 4">FDAARGOS 1428</strain>
    </source>
</reference>
<dbReference type="InterPro" id="IPR027417">
    <property type="entry name" value="P-loop_NTPase"/>
</dbReference>
<dbReference type="SUPFAM" id="SSF88659">
    <property type="entry name" value="Sigma3 and sigma4 domains of RNA polymerase sigma factors"/>
    <property type="match status" value="1"/>
</dbReference>
<dbReference type="Gene3D" id="1.10.10.10">
    <property type="entry name" value="Winged helix-like DNA-binding domain superfamily/Winged helix DNA-binding domain"/>
    <property type="match status" value="1"/>
</dbReference>
<evidence type="ECO:0000259" key="2">
    <source>
        <dbReference type="Pfam" id="PF04545"/>
    </source>
</evidence>
<dbReference type="EMBL" id="CP077290">
    <property type="protein sequence ID" value="QXA51290.1"/>
    <property type="molecule type" value="Genomic_DNA"/>
</dbReference>
<dbReference type="Pfam" id="PF04545">
    <property type="entry name" value="Sigma70_r4"/>
    <property type="match status" value="1"/>
</dbReference>
<protein>
    <submittedName>
        <fullName evidence="3">DNA phosphorothioation-dependent restriction protein DptH</fullName>
    </submittedName>
</protein>
<accession>A0ABX8KSU3</accession>